<dbReference type="Gene3D" id="1.20.1530.20">
    <property type="match status" value="1"/>
</dbReference>
<dbReference type="GO" id="GO:0012505">
    <property type="term" value="C:endomembrane system"/>
    <property type="evidence" value="ECO:0007669"/>
    <property type="project" value="TreeGrafter"/>
</dbReference>
<evidence type="ECO:0000313" key="14">
    <source>
        <dbReference type="EMBL" id="RXI04111.1"/>
    </source>
</evidence>
<feature type="transmembrane region" description="Helical" evidence="12">
    <location>
        <begin position="262"/>
        <end position="281"/>
    </location>
</feature>
<feature type="transmembrane region" description="Helical" evidence="12">
    <location>
        <begin position="351"/>
        <end position="373"/>
    </location>
</feature>
<keyword evidence="2" id="KW-0813">Transport</keyword>
<dbReference type="PANTHER" id="PTHR32468:SF109">
    <property type="entry name" value="CATION_H(+) ANTIPORTER 24-RELATED"/>
    <property type="match status" value="1"/>
</dbReference>
<dbReference type="GO" id="GO:0016020">
    <property type="term" value="C:membrane"/>
    <property type="evidence" value="ECO:0007669"/>
    <property type="project" value="UniProtKB-SubCell"/>
</dbReference>
<dbReference type="Pfam" id="PF00999">
    <property type="entry name" value="Na_H_Exchanger"/>
    <property type="match status" value="1"/>
</dbReference>
<dbReference type="InterPro" id="IPR007529">
    <property type="entry name" value="Znf_HIT"/>
</dbReference>
<dbReference type="AlphaFoldDB" id="A0A498K9C0"/>
<feature type="transmembrane region" description="Helical" evidence="12">
    <location>
        <begin position="419"/>
        <end position="436"/>
    </location>
</feature>
<feature type="domain" description="HIT-type" evidence="13">
    <location>
        <begin position="978"/>
        <end position="1010"/>
    </location>
</feature>
<evidence type="ECO:0000256" key="6">
    <source>
        <dbReference type="ARBA" id="ARBA00022989"/>
    </source>
</evidence>
<protein>
    <recommendedName>
        <fullName evidence="13">HIT-type domain-containing protein</fullName>
    </recommendedName>
</protein>
<keyword evidence="4 12" id="KW-0812">Transmembrane</keyword>
<keyword evidence="10" id="KW-0479">Metal-binding</keyword>
<reference evidence="14 15" key="1">
    <citation type="submission" date="2018-10" db="EMBL/GenBank/DDBJ databases">
        <title>A high-quality apple genome assembly.</title>
        <authorList>
            <person name="Hu J."/>
        </authorList>
    </citation>
    <scope>NUCLEOTIDE SEQUENCE [LARGE SCALE GENOMIC DNA]</scope>
    <source>
        <strain evidence="15">cv. HFTH1</strain>
        <tissue evidence="14">Young leaf</tissue>
    </source>
</reference>
<evidence type="ECO:0000256" key="12">
    <source>
        <dbReference type="SAM" id="Phobius"/>
    </source>
</evidence>
<comment type="similarity">
    <text evidence="9">Belongs to the monovalent cation:proton antiporter 2 (CPA2) transporter (TC 2.A.37) family. CHX (TC 2.A.37.4) subfamily.</text>
</comment>
<feature type="transmembrane region" description="Helical" evidence="12">
    <location>
        <begin position="230"/>
        <end position="250"/>
    </location>
</feature>
<keyword evidence="6 12" id="KW-1133">Transmembrane helix</keyword>
<feature type="transmembrane region" description="Helical" evidence="12">
    <location>
        <begin position="385"/>
        <end position="407"/>
    </location>
</feature>
<evidence type="ECO:0000256" key="11">
    <source>
        <dbReference type="SAM" id="Coils"/>
    </source>
</evidence>
<dbReference type="EMBL" id="RDQH01000329">
    <property type="protein sequence ID" value="RXI04111.1"/>
    <property type="molecule type" value="Genomic_DNA"/>
</dbReference>
<dbReference type="GO" id="GO:0006813">
    <property type="term" value="P:potassium ion transport"/>
    <property type="evidence" value="ECO:0007669"/>
    <property type="project" value="UniProtKB-KW"/>
</dbReference>
<evidence type="ECO:0000256" key="2">
    <source>
        <dbReference type="ARBA" id="ARBA00022448"/>
    </source>
</evidence>
<dbReference type="Pfam" id="PF23259">
    <property type="entry name" value="CHX17_C"/>
    <property type="match status" value="1"/>
</dbReference>
<keyword evidence="3" id="KW-0633">Potassium transport</keyword>
<dbReference type="GO" id="GO:0015297">
    <property type="term" value="F:antiporter activity"/>
    <property type="evidence" value="ECO:0007669"/>
    <property type="project" value="InterPro"/>
</dbReference>
<proteinExistence type="inferred from homology"/>
<keyword evidence="7" id="KW-0406">Ion transport</keyword>
<keyword evidence="10" id="KW-0863">Zinc-finger</keyword>
<feature type="transmembrane region" description="Helical" evidence="12">
    <location>
        <begin position="302"/>
        <end position="331"/>
    </location>
</feature>
<dbReference type="InterPro" id="IPR057291">
    <property type="entry name" value="CHX17_2nd"/>
</dbReference>
<feature type="transmembrane region" description="Helical" evidence="12">
    <location>
        <begin position="448"/>
        <end position="468"/>
    </location>
</feature>
<feature type="transmembrane region" description="Helical" evidence="12">
    <location>
        <begin position="165"/>
        <end position="185"/>
    </location>
</feature>
<comment type="caution">
    <text evidence="14">The sequence shown here is derived from an EMBL/GenBank/DDBJ whole genome shotgun (WGS) entry which is preliminary data.</text>
</comment>
<dbReference type="Proteomes" id="UP000290289">
    <property type="component" value="Chromosome 3"/>
</dbReference>
<dbReference type="GO" id="GO:0006885">
    <property type="term" value="P:regulation of pH"/>
    <property type="evidence" value="ECO:0007669"/>
    <property type="project" value="TreeGrafter"/>
</dbReference>
<dbReference type="Gene3D" id="3.40.50.12370">
    <property type="match status" value="1"/>
</dbReference>
<evidence type="ECO:0000256" key="8">
    <source>
        <dbReference type="ARBA" id="ARBA00023136"/>
    </source>
</evidence>
<accession>A0A498K9C0</accession>
<evidence type="ECO:0000256" key="4">
    <source>
        <dbReference type="ARBA" id="ARBA00022692"/>
    </source>
</evidence>
<keyword evidence="10" id="KW-0862">Zinc</keyword>
<dbReference type="InterPro" id="IPR050794">
    <property type="entry name" value="CPA2_transporter"/>
</dbReference>
<dbReference type="InterPro" id="IPR006153">
    <property type="entry name" value="Cation/H_exchanger_TM"/>
</dbReference>
<dbReference type="PANTHER" id="PTHR32468">
    <property type="entry name" value="CATION/H + ANTIPORTER"/>
    <property type="match status" value="1"/>
</dbReference>
<comment type="subcellular location">
    <subcellularLocation>
        <location evidence="1">Membrane</location>
        <topology evidence="1">Multi-pass membrane protein</topology>
    </subcellularLocation>
</comment>
<dbReference type="InterPro" id="IPR057290">
    <property type="entry name" value="CHX17_C"/>
</dbReference>
<gene>
    <name evidence="14" type="ORF">DVH24_038385</name>
</gene>
<evidence type="ECO:0000313" key="15">
    <source>
        <dbReference type="Proteomes" id="UP000290289"/>
    </source>
</evidence>
<sequence>MVREFPLYHLPTPWDGSSNRFQASLKAQADNVSINLNNVYPSIIISCGKAREAGAFNLLYGENPLKNSFTLLLLEFALVIILTRILRVLLKPFKQPRIVSEVIGGIFIGPSILGRSEKFTSVMFPKNSQFIVKNIGAIGFTYYFFLSGVKMDISLVKKANKKQLYIAFAGVLLPFILISIVAFTLRKSMDKELARISSLGFISSGLALPLFPIIHSILKELNLLSSEIGRLALSISVISDAMGVGVMIVFEAAKQGEGNHLAVLWYLISLVVFLAFIVFVIRRSLVRIAETTPEGQPVNQGYVVMIFLGVLVMGGLADITGIAIANGAFWLGLAIPDGPPIGSTIVERSEMVIVDVLMPFFFALVGLSVDVNAMSSAGWSSLSPMFAITLTAYVAKLLGTLITSAFFELPLRDGVTLSFMMILKGQVEIVVFLHWMDKKIMGIPGFTMMVLSLTTMTAISTPLISILYDPTRPYMVHKRRTIQHTPQADAELRIVLCIYDEDSTGSLINFLEISNPTLSTPFVIFSLRLVDLVGRASPVLIDHEKQEEHDSKYAVCHTIHNVLQQYQETKGECVRLHPFTAIVPNRTMYQDICDLALVKKATIIILPFHKECLDTAGRQLTGIVRHGVGSVNSNVLAHAPCSVGVLVDKGHVRHNKLAVRNTELHFAVLFLGGADSREALCYADRMAGNLNVSLTVIRFLSHNFVGDDEMEKKLDDGVVTWFWVKNERDERVSYREITVRNGEETISAIQSVNDDTENNYDLWIVGRKQGINPVLISGLSYWSENDELGIIGDYISSLDFCCTASVLVVQQQILRGQGSDSTSGRFACSPSPTQKVKDLLISWSMDDDGSNPLRRMSSRTRKVASKMTAALQSSDNRTQAALARLEALENDNAGLETVEVNDDDEASLDDDDVFITKKQSKGTKRKTRQAKALEAKKAPRTFLELLHEANLDSLPPHVPSYLKAAVGPPSSTSRRHFCTVCGSAATYTCVRCGVRFCSGRCQNIHNDTRCLKLWRISQLGYDLHVRS</sequence>
<feature type="transmembrane region" description="Helical" evidence="12">
    <location>
        <begin position="98"/>
        <end position="115"/>
    </location>
</feature>
<feature type="transmembrane region" description="Helical" evidence="12">
    <location>
        <begin position="68"/>
        <end position="86"/>
    </location>
</feature>
<keyword evidence="8 12" id="KW-0472">Membrane</keyword>
<feature type="transmembrane region" description="Helical" evidence="12">
    <location>
        <begin position="135"/>
        <end position="153"/>
    </location>
</feature>
<feature type="coiled-coil region" evidence="11">
    <location>
        <begin position="871"/>
        <end position="898"/>
    </location>
</feature>
<keyword evidence="11" id="KW-0175">Coiled coil</keyword>
<name>A0A498K9C0_MALDO</name>
<evidence type="ECO:0000256" key="10">
    <source>
        <dbReference type="PROSITE-ProRule" id="PRU00453"/>
    </source>
</evidence>
<evidence type="ECO:0000256" key="9">
    <source>
        <dbReference type="ARBA" id="ARBA00038341"/>
    </source>
</evidence>
<dbReference type="Pfam" id="PF04438">
    <property type="entry name" value="zf-HIT"/>
    <property type="match status" value="1"/>
</dbReference>
<feature type="transmembrane region" description="Helical" evidence="12">
    <location>
        <begin position="197"/>
        <end position="218"/>
    </location>
</feature>
<evidence type="ECO:0000259" key="13">
    <source>
        <dbReference type="PROSITE" id="PS51083"/>
    </source>
</evidence>
<dbReference type="InterPro" id="IPR038770">
    <property type="entry name" value="Na+/solute_symporter_sf"/>
</dbReference>
<dbReference type="CDD" id="cd21437">
    <property type="entry name" value="zf-HIT_ZNHIT1_like"/>
    <property type="match status" value="1"/>
</dbReference>
<evidence type="ECO:0000256" key="3">
    <source>
        <dbReference type="ARBA" id="ARBA00022538"/>
    </source>
</evidence>
<evidence type="ECO:0000256" key="7">
    <source>
        <dbReference type="ARBA" id="ARBA00023065"/>
    </source>
</evidence>
<evidence type="ECO:0000256" key="1">
    <source>
        <dbReference type="ARBA" id="ARBA00004141"/>
    </source>
</evidence>
<organism evidence="14 15">
    <name type="scientific">Malus domestica</name>
    <name type="common">Apple</name>
    <name type="synonym">Pyrus malus</name>
    <dbReference type="NCBI Taxonomy" id="3750"/>
    <lineage>
        <taxon>Eukaryota</taxon>
        <taxon>Viridiplantae</taxon>
        <taxon>Streptophyta</taxon>
        <taxon>Embryophyta</taxon>
        <taxon>Tracheophyta</taxon>
        <taxon>Spermatophyta</taxon>
        <taxon>Magnoliopsida</taxon>
        <taxon>eudicotyledons</taxon>
        <taxon>Gunneridae</taxon>
        <taxon>Pentapetalae</taxon>
        <taxon>rosids</taxon>
        <taxon>fabids</taxon>
        <taxon>Rosales</taxon>
        <taxon>Rosaceae</taxon>
        <taxon>Amygdaloideae</taxon>
        <taxon>Maleae</taxon>
        <taxon>Malus</taxon>
    </lineage>
</organism>
<keyword evidence="5" id="KW-0630">Potassium</keyword>
<dbReference type="Pfam" id="PF23256">
    <property type="entry name" value="CHX17_2nd"/>
    <property type="match status" value="1"/>
</dbReference>
<dbReference type="PROSITE" id="PS51083">
    <property type="entry name" value="ZF_HIT"/>
    <property type="match status" value="1"/>
</dbReference>
<dbReference type="GO" id="GO:1902600">
    <property type="term" value="P:proton transmembrane transport"/>
    <property type="evidence" value="ECO:0007669"/>
    <property type="project" value="InterPro"/>
</dbReference>
<evidence type="ECO:0000256" key="5">
    <source>
        <dbReference type="ARBA" id="ARBA00022958"/>
    </source>
</evidence>
<keyword evidence="15" id="KW-1185">Reference proteome</keyword>
<dbReference type="GO" id="GO:0008270">
    <property type="term" value="F:zinc ion binding"/>
    <property type="evidence" value="ECO:0007669"/>
    <property type="project" value="UniProtKB-UniRule"/>
</dbReference>